<comment type="caution">
    <text evidence="2">The sequence shown here is derived from an EMBL/GenBank/DDBJ whole genome shotgun (WGS) entry which is preliminary data.</text>
</comment>
<evidence type="ECO:0000313" key="3">
    <source>
        <dbReference type="Proteomes" id="UP000215694"/>
    </source>
</evidence>
<sequence length="213" mass="24610">MLINNRNIISKGGNVLLQKRKKIKKVYILLLIFIIALATCYIIFKLKPQKNEYSDNTKVLDTITQALDLNTIKYNYNNIVTVKKDLSIMDIKIPFTNKSFVIKYSGIINAGVKPEDIEVLSNKEDSISIEIKKCSILDHYIDDENIYLYDVKNSIFNKVDTQEVFEDMSKYKKEYESKVIEEGFMDEVKSSTESSLKSSLINIGYKDVKITFK</sequence>
<organism evidence="2 3">
    <name type="scientific">Romboutsia weinsteinii</name>
    <dbReference type="NCBI Taxonomy" id="2020949"/>
    <lineage>
        <taxon>Bacteria</taxon>
        <taxon>Bacillati</taxon>
        <taxon>Bacillota</taxon>
        <taxon>Clostridia</taxon>
        <taxon>Peptostreptococcales</taxon>
        <taxon>Peptostreptococcaceae</taxon>
        <taxon>Romboutsia</taxon>
    </lineage>
</organism>
<keyword evidence="1" id="KW-0812">Transmembrane</keyword>
<accession>A0A371IY88</accession>
<dbReference type="Proteomes" id="UP000215694">
    <property type="component" value="Unassembled WGS sequence"/>
</dbReference>
<reference evidence="2 3" key="1">
    <citation type="journal article" date="2017" name="Genome Announc.">
        <title>Draft Genome Sequence of Romboutsia weinsteinii sp. nov. Strain CCRI-19649(T) Isolated from Surface Water.</title>
        <authorList>
            <person name="Maheux A.F."/>
            <person name="Boudreau D.K."/>
            <person name="Berube E."/>
            <person name="Boissinot M."/>
            <person name="Cantin P."/>
            <person name="Raymond F."/>
            <person name="Corbeil J."/>
            <person name="Omar R.F."/>
            <person name="Bergeron M.G."/>
        </authorList>
    </citation>
    <scope>NUCLEOTIDE SEQUENCE [LARGE SCALE GENOMIC DNA]</scope>
    <source>
        <strain evidence="2 3">CCRI-19649</strain>
    </source>
</reference>
<proteinExistence type="predicted"/>
<gene>
    <name evidence="2" type="ORF">CHL78_018200</name>
</gene>
<protein>
    <submittedName>
        <fullName evidence="2">DUF4230 domain-containing protein</fullName>
    </submittedName>
</protein>
<dbReference type="Pfam" id="PF14014">
    <property type="entry name" value="DUF4230"/>
    <property type="match status" value="1"/>
</dbReference>
<keyword evidence="1" id="KW-0472">Membrane</keyword>
<feature type="transmembrane region" description="Helical" evidence="1">
    <location>
        <begin position="26"/>
        <end position="44"/>
    </location>
</feature>
<evidence type="ECO:0000313" key="2">
    <source>
        <dbReference type="EMBL" id="RDY25428.1"/>
    </source>
</evidence>
<dbReference type="InterPro" id="IPR025324">
    <property type="entry name" value="DUF4230"/>
</dbReference>
<keyword evidence="3" id="KW-1185">Reference proteome</keyword>
<dbReference type="EMBL" id="NOJY02000073">
    <property type="protein sequence ID" value="RDY25428.1"/>
    <property type="molecule type" value="Genomic_DNA"/>
</dbReference>
<dbReference type="AlphaFoldDB" id="A0A371IY88"/>
<evidence type="ECO:0000256" key="1">
    <source>
        <dbReference type="SAM" id="Phobius"/>
    </source>
</evidence>
<keyword evidence="1" id="KW-1133">Transmembrane helix</keyword>
<name>A0A371IY88_9FIRM</name>